<dbReference type="CDD" id="cd06257">
    <property type="entry name" value="DnaJ"/>
    <property type="match status" value="1"/>
</dbReference>
<organism evidence="2 3">
    <name type="scientific">Coccomyxa viridis</name>
    <dbReference type="NCBI Taxonomy" id="1274662"/>
    <lineage>
        <taxon>Eukaryota</taxon>
        <taxon>Viridiplantae</taxon>
        <taxon>Chlorophyta</taxon>
        <taxon>core chlorophytes</taxon>
        <taxon>Trebouxiophyceae</taxon>
        <taxon>Trebouxiophyceae incertae sedis</taxon>
        <taxon>Coccomyxaceae</taxon>
        <taxon>Coccomyxa</taxon>
    </lineage>
</organism>
<dbReference type="Pfam" id="PF00226">
    <property type="entry name" value="DnaJ"/>
    <property type="match status" value="1"/>
</dbReference>
<dbReference type="PROSITE" id="PS00636">
    <property type="entry name" value="DNAJ_1"/>
    <property type="match status" value="1"/>
</dbReference>
<evidence type="ECO:0000313" key="2">
    <source>
        <dbReference type="EMBL" id="CAL5227376.1"/>
    </source>
</evidence>
<dbReference type="InterPro" id="IPR018253">
    <property type="entry name" value="DnaJ_domain_CS"/>
</dbReference>
<dbReference type="Gene3D" id="1.10.287.110">
    <property type="entry name" value="DnaJ domain"/>
    <property type="match status" value="1"/>
</dbReference>
<reference evidence="2 3" key="1">
    <citation type="submission" date="2024-06" db="EMBL/GenBank/DDBJ databases">
        <authorList>
            <person name="Kraege A."/>
            <person name="Thomma B."/>
        </authorList>
    </citation>
    <scope>NUCLEOTIDE SEQUENCE [LARGE SCALE GENOMIC DNA]</scope>
</reference>
<accession>A0ABP1G521</accession>
<gene>
    <name evidence="2" type="primary">g10326</name>
    <name evidence="2" type="ORF">VP750_LOCUS9282</name>
</gene>
<evidence type="ECO:0000259" key="1">
    <source>
        <dbReference type="PROSITE" id="PS50076"/>
    </source>
</evidence>
<dbReference type="InterPro" id="IPR036869">
    <property type="entry name" value="J_dom_sf"/>
</dbReference>
<evidence type="ECO:0000313" key="3">
    <source>
        <dbReference type="Proteomes" id="UP001497392"/>
    </source>
</evidence>
<comment type="caution">
    <text evidence="2">The sequence shown here is derived from an EMBL/GenBank/DDBJ whole genome shotgun (WGS) entry which is preliminary data.</text>
</comment>
<keyword evidence="3" id="KW-1185">Reference proteome</keyword>
<dbReference type="EMBL" id="CAXHTA020000017">
    <property type="protein sequence ID" value="CAL5227376.1"/>
    <property type="molecule type" value="Genomic_DNA"/>
</dbReference>
<protein>
    <submittedName>
        <fullName evidence="2">G10326 protein</fullName>
    </submittedName>
</protein>
<proteinExistence type="predicted"/>
<dbReference type="InterPro" id="IPR001623">
    <property type="entry name" value="DnaJ_domain"/>
</dbReference>
<feature type="domain" description="J" evidence="1">
    <location>
        <begin position="1"/>
        <end position="54"/>
    </location>
</feature>
<name>A0ABP1G521_9CHLO</name>
<sequence length="204" mass="23240">MCQLSTCLSVQAYKECARTHHPDKGGDAEAFARVRTAFEVLSNPDKRAVYDNWAKEVQFRYVPGVTPKAQGGEDMLLDEFEGLGLHCEAGTQLVVLCEVCQRPATKECWTCGMKICDFCTLKRHWKDTFQLHWPLINSDHMRYKLAQRELEQKRLDDGNRLLLADPNARTTAELQTIRAFQIAAQKMLANEDRQARISPPGRIS</sequence>
<dbReference type="Proteomes" id="UP001497392">
    <property type="component" value="Unassembled WGS sequence"/>
</dbReference>
<dbReference type="PROSITE" id="PS50076">
    <property type="entry name" value="DNAJ_2"/>
    <property type="match status" value="1"/>
</dbReference>
<dbReference type="SUPFAM" id="SSF46565">
    <property type="entry name" value="Chaperone J-domain"/>
    <property type="match status" value="1"/>
</dbReference>